<keyword evidence="3" id="KW-0813">Transport</keyword>
<dbReference type="AlphaFoldDB" id="A0A5C6V9B1"/>
<evidence type="ECO:0000313" key="11">
    <source>
        <dbReference type="EMBL" id="MEM5341175.1"/>
    </source>
</evidence>
<feature type="transmembrane region" description="Helical" evidence="9">
    <location>
        <begin position="54"/>
        <end position="73"/>
    </location>
</feature>
<keyword evidence="8 9" id="KW-0472">Membrane</keyword>
<feature type="transmembrane region" description="Helical" evidence="9">
    <location>
        <begin position="295"/>
        <end position="314"/>
    </location>
</feature>
<keyword evidence="14" id="KW-1185">Reference proteome</keyword>
<dbReference type="InterPro" id="IPR038770">
    <property type="entry name" value="Na+/solute_symporter_sf"/>
</dbReference>
<feature type="transmembrane region" description="Helical" evidence="9">
    <location>
        <begin position="357"/>
        <end position="376"/>
    </location>
</feature>
<proteinExistence type="inferred from homology"/>
<feature type="domain" description="Cation/H+ exchanger transmembrane" evidence="10">
    <location>
        <begin position="13"/>
        <end position="373"/>
    </location>
</feature>
<dbReference type="EMBL" id="VOQS01000005">
    <property type="protein sequence ID" value="TXC80906.1"/>
    <property type="molecule type" value="Genomic_DNA"/>
</dbReference>
<reference evidence="12 13" key="1">
    <citation type="journal article" date="2018" name="Int. J. Syst. Evol. Microbiol.">
        <title>Paraburkholderia azotifigens sp. nov., a nitrogen-fixing bacterium isolated from paddy soil.</title>
        <authorList>
            <person name="Choi G.M."/>
            <person name="Im W.T."/>
        </authorList>
    </citation>
    <scope>NUCLEOTIDE SEQUENCE [LARGE SCALE GENOMIC DNA]</scope>
    <source>
        <strain evidence="12 13">NF 2-5-3</strain>
    </source>
</reference>
<reference evidence="11 14" key="3">
    <citation type="submission" date="2024-01" db="EMBL/GenBank/DDBJ databases">
        <title>The diversity of rhizobia nodulating Mimosa spp. in eleven states of Brazil covering several biomes is determined by host plant, location, and edaphic factors.</title>
        <authorList>
            <person name="Rouws L."/>
            <person name="Barauna A."/>
            <person name="Beukes C."/>
            <person name="De Faria S.M."/>
            <person name="Gross E."/>
            <person name="Dos Reis Junior F.B."/>
            <person name="Simon M."/>
            <person name="Maluk M."/>
            <person name="Odee D.W."/>
            <person name="Kenicer G."/>
            <person name="Young J.P.W."/>
            <person name="Reis V.M."/>
            <person name="Zilli J."/>
            <person name="James E.K."/>
        </authorList>
    </citation>
    <scope>NUCLEOTIDE SEQUENCE [LARGE SCALE GENOMIC DNA]</scope>
    <source>
        <strain evidence="11 14">JPY530</strain>
    </source>
</reference>
<dbReference type="Gene3D" id="1.20.1530.20">
    <property type="match status" value="1"/>
</dbReference>
<evidence type="ECO:0000256" key="6">
    <source>
        <dbReference type="ARBA" id="ARBA00022989"/>
    </source>
</evidence>
<evidence type="ECO:0000313" key="14">
    <source>
        <dbReference type="Proteomes" id="UP001481677"/>
    </source>
</evidence>
<feature type="transmembrane region" description="Helical" evidence="9">
    <location>
        <begin position="113"/>
        <end position="133"/>
    </location>
</feature>
<evidence type="ECO:0000256" key="3">
    <source>
        <dbReference type="ARBA" id="ARBA00022448"/>
    </source>
</evidence>
<sequence>MTKLLIDLVIFLASALIAVPLSVRLGFGAVLGYLVAGIFIGPWVLGLVTDIDAILHFSELGIVLMMFVIGLEMRIDELWSMRRTIFGYGAMQMTVCAVVLSGIFMMLGLSWRIALTGGLALSLSSTAMVMSELQERKLMDMPTGRAGFGILLFQDMAAIPLIALLPLLGPSVITPTAEPGWLVALKALAMLGAVALAGRYLLHIVLRVIMSIGVPEIFTAFALLWIAGIALLMESVHLSMSLGAFVAGVLLADSDYRHQVEVDMAPFKGLLLGLFFIAVGMSIDFGVLMREPLRVAVLVVALVGIKAIAQWFLADRFDVPASQRSYFAILLSQGGEFAFVVMAAAMTAHVIDQRQSSLVTLVVALSMVSTPLLLLVHRKLSPLFVSHELR</sequence>
<dbReference type="InterPro" id="IPR006153">
    <property type="entry name" value="Cation/H_exchanger_TM"/>
</dbReference>
<gene>
    <name evidence="12" type="ORF">FRZ40_42620</name>
    <name evidence="11" type="ORF">V4C56_16275</name>
</gene>
<feature type="transmembrane region" description="Helical" evidence="9">
    <location>
        <begin position="269"/>
        <end position="289"/>
    </location>
</feature>
<evidence type="ECO:0000256" key="4">
    <source>
        <dbReference type="ARBA" id="ARBA00022449"/>
    </source>
</evidence>
<dbReference type="NCBIfam" id="TIGR00932">
    <property type="entry name" value="2a37"/>
    <property type="match status" value="1"/>
</dbReference>
<dbReference type="PANTHER" id="PTHR46157:SF4">
    <property type="entry name" value="K(+) EFFLUX ANTIPORTER 3, CHLOROPLASTIC"/>
    <property type="match status" value="1"/>
</dbReference>
<evidence type="ECO:0000256" key="8">
    <source>
        <dbReference type="ARBA" id="ARBA00023136"/>
    </source>
</evidence>
<feature type="transmembrane region" description="Helical" evidence="9">
    <location>
        <begin position="214"/>
        <end position="232"/>
    </location>
</feature>
<dbReference type="EMBL" id="JAZHGA010000010">
    <property type="protein sequence ID" value="MEM5341175.1"/>
    <property type="molecule type" value="Genomic_DNA"/>
</dbReference>
<organism evidence="12 13">
    <name type="scientific">Paraburkholderia azotifigens</name>
    <dbReference type="NCBI Taxonomy" id="2057004"/>
    <lineage>
        <taxon>Bacteria</taxon>
        <taxon>Pseudomonadati</taxon>
        <taxon>Pseudomonadota</taxon>
        <taxon>Betaproteobacteria</taxon>
        <taxon>Burkholderiales</taxon>
        <taxon>Burkholderiaceae</taxon>
        <taxon>Paraburkholderia</taxon>
    </lineage>
</organism>
<keyword evidence="7" id="KW-0406">Ion transport</keyword>
<evidence type="ECO:0000256" key="7">
    <source>
        <dbReference type="ARBA" id="ARBA00023065"/>
    </source>
</evidence>
<keyword evidence="5 9" id="KW-0812">Transmembrane</keyword>
<evidence type="ECO:0000313" key="12">
    <source>
        <dbReference type="EMBL" id="TXC80906.1"/>
    </source>
</evidence>
<evidence type="ECO:0000256" key="2">
    <source>
        <dbReference type="ARBA" id="ARBA00005551"/>
    </source>
</evidence>
<dbReference type="GO" id="GO:0008324">
    <property type="term" value="F:monoatomic cation transmembrane transporter activity"/>
    <property type="evidence" value="ECO:0007669"/>
    <property type="project" value="InterPro"/>
</dbReference>
<feature type="transmembrane region" description="Helical" evidence="9">
    <location>
        <begin position="30"/>
        <end position="48"/>
    </location>
</feature>
<dbReference type="PANTHER" id="PTHR46157">
    <property type="entry name" value="K(+) EFFLUX ANTIPORTER 3, CHLOROPLASTIC"/>
    <property type="match status" value="1"/>
</dbReference>
<dbReference type="GO" id="GO:1902600">
    <property type="term" value="P:proton transmembrane transport"/>
    <property type="evidence" value="ECO:0007669"/>
    <property type="project" value="InterPro"/>
</dbReference>
<comment type="subcellular location">
    <subcellularLocation>
        <location evidence="1">Membrane</location>
        <topology evidence="1">Multi-pass membrane protein</topology>
    </subcellularLocation>
</comment>
<feature type="transmembrane region" description="Helical" evidence="9">
    <location>
        <begin position="326"/>
        <end position="351"/>
    </location>
</feature>
<dbReference type="RefSeq" id="WP_147238288.1">
    <property type="nucleotide sequence ID" value="NZ_JAZHFZ010000008.1"/>
</dbReference>
<dbReference type="Proteomes" id="UP001481677">
    <property type="component" value="Unassembled WGS sequence"/>
</dbReference>
<evidence type="ECO:0000259" key="10">
    <source>
        <dbReference type="Pfam" id="PF00999"/>
    </source>
</evidence>
<feature type="transmembrane region" description="Helical" evidence="9">
    <location>
        <begin position="180"/>
        <end position="202"/>
    </location>
</feature>
<evidence type="ECO:0000256" key="5">
    <source>
        <dbReference type="ARBA" id="ARBA00022692"/>
    </source>
</evidence>
<keyword evidence="4" id="KW-0050">Antiport</keyword>
<feature type="transmembrane region" description="Helical" evidence="9">
    <location>
        <begin position="85"/>
        <end position="107"/>
    </location>
</feature>
<comment type="caution">
    <text evidence="12">The sequence shown here is derived from an EMBL/GenBank/DDBJ whole genome shotgun (WGS) entry which is preliminary data.</text>
</comment>
<keyword evidence="6 9" id="KW-1133">Transmembrane helix</keyword>
<protein>
    <submittedName>
        <fullName evidence="12">Cation/H(+) antiporter</fullName>
    </submittedName>
    <submittedName>
        <fullName evidence="11">Monovalent cation:proton antiporter-2 (CPA2) family protein</fullName>
    </submittedName>
</protein>
<reference evidence="12" key="2">
    <citation type="submission" date="2019-08" db="EMBL/GenBank/DDBJ databases">
        <authorList>
            <person name="Im W.-T."/>
        </authorList>
    </citation>
    <scope>NUCLEOTIDE SEQUENCE</scope>
    <source>
        <strain evidence="12">NF 2-5-3</strain>
    </source>
</reference>
<dbReference type="GO" id="GO:0015297">
    <property type="term" value="F:antiporter activity"/>
    <property type="evidence" value="ECO:0007669"/>
    <property type="project" value="UniProtKB-KW"/>
</dbReference>
<evidence type="ECO:0000313" key="13">
    <source>
        <dbReference type="Proteomes" id="UP000321776"/>
    </source>
</evidence>
<feature type="transmembrane region" description="Helical" evidence="9">
    <location>
        <begin position="145"/>
        <end position="168"/>
    </location>
</feature>
<evidence type="ECO:0000256" key="9">
    <source>
        <dbReference type="SAM" id="Phobius"/>
    </source>
</evidence>
<dbReference type="InterPro" id="IPR004771">
    <property type="entry name" value="K/H_exchanger"/>
</dbReference>
<name>A0A5C6V9B1_9BURK</name>
<evidence type="ECO:0000256" key="1">
    <source>
        <dbReference type="ARBA" id="ARBA00004141"/>
    </source>
</evidence>
<feature type="transmembrane region" description="Helical" evidence="9">
    <location>
        <begin position="6"/>
        <end position="23"/>
    </location>
</feature>
<dbReference type="Proteomes" id="UP000321776">
    <property type="component" value="Unassembled WGS sequence"/>
</dbReference>
<dbReference type="GO" id="GO:0005886">
    <property type="term" value="C:plasma membrane"/>
    <property type="evidence" value="ECO:0007669"/>
    <property type="project" value="TreeGrafter"/>
</dbReference>
<accession>A0A5C6V9B1</accession>
<dbReference type="Pfam" id="PF00999">
    <property type="entry name" value="Na_H_Exchanger"/>
    <property type="match status" value="1"/>
</dbReference>
<comment type="similarity">
    <text evidence="2">Belongs to the monovalent cation:proton antiporter 2 (CPA2) transporter (TC 2.A.37) family.</text>
</comment>